<evidence type="ECO:0000259" key="7">
    <source>
        <dbReference type="PROSITE" id="PS50983"/>
    </source>
</evidence>
<dbReference type="CDD" id="cd01140">
    <property type="entry name" value="FatB"/>
    <property type="match status" value="1"/>
</dbReference>
<proteinExistence type="inferred from homology"/>
<dbReference type="PROSITE" id="PS50983">
    <property type="entry name" value="FE_B12_PBP"/>
    <property type="match status" value="1"/>
</dbReference>
<evidence type="ECO:0000256" key="5">
    <source>
        <dbReference type="ARBA" id="ARBA00022729"/>
    </source>
</evidence>
<keyword evidence="5 6" id="KW-0732">Signal</keyword>
<dbReference type="Pfam" id="PF01497">
    <property type="entry name" value="Peripla_BP_2"/>
    <property type="match status" value="1"/>
</dbReference>
<dbReference type="PANTHER" id="PTHR30532:SF28">
    <property type="entry name" value="PETROBACTIN-BINDING PROTEIN YCLQ"/>
    <property type="match status" value="1"/>
</dbReference>
<reference evidence="9" key="1">
    <citation type="submission" date="2020-01" db="EMBL/GenBank/DDBJ databases">
        <authorList>
            <person name="Fang Y."/>
            <person name="Sun R."/>
            <person name="Nie L."/>
            <person name="He J."/>
            <person name="Hao L."/>
            <person name="Wang L."/>
            <person name="Su S."/>
            <person name="Lv E."/>
            <person name="Zhang Z."/>
            <person name="Xie R."/>
            <person name="Liu H."/>
        </authorList>
    </citation>
    <scope>NUCLEOTIDE SEQUENCE [LARGE SCALE GENOMIC DNA]</scope>
    <source>
        <strain evidence="9">XCT-53</strain>
    </source>
</reference>
<dbReference type="GO" id="GO:0030288">
    <property type="term" value="C:outer membrane-bounded periplasmic space"/>
    <property type="evidence" value="ECO:0007669"/>
    <property type="project" value="TreeGrafter"/>
</dbReference>
<evidence type="ECO:0000256" key="1">
    <source>
        <dbReference type="ARBA" id="ARBA00004196"/>
    </source>
</evidence>
<dbReference type="RefSeq" id="WP_161709390.1">
    <property type="nucleotide sequence ID" value="NZ_JAABLQ010000002.1"/>
</dbReference>
<dbReference type="InterPro" id="IPR051313">
    <property type="entry name" value="Bact_iron-sidero_bind"/>
</dbReference>
<dbReference type="InterPro" id="IPR033870">
    <property type="entry name" value="FatB"/>
</dbReference>
<feature type="signal peptide" evidence="6">
    <location>
        <begin position="1"/>
        <end position="22"/>
    </location>
</feature>
<keyword evidence="3" id="KW-0813">Transport</keyword>
<evidence type="ECO:0000256" key="3">
    <source>
        <dbReference type="ARBA" id="ARBA00022448"/>
    </source>
</evidence>
<feature type="domain" description="Fe/B12 periplasmic-binding" evidence="7">
    <location>
        <begin position="42"/>
        <end position="298"/>
    </location>
</feature>
<dbReference type="PANTHER" id="PTHR30532">
    <property type="entry name" value="IRON III DICITRATE-BINDING PERIPLASMIC PROTEIN"/>
    <property type="match status" value="1"/>
</dbReference>
<sequence>MLRLARLAAVASAIAFAVPAVAAAVEIETAKGPVTLAGTPEKVAVFDIAAIDTLLALGIVPAGVPDKLYVPYLGEDAAKAPKVGTLFEPNLEAVAGLAPDLIVIGGRSSTQGDALAPIAPVIDMTIGSDVVAEAKARLTAYGKAFGREARAAELTAALDAELTAVARAAEGQGTALVLLTNGTKLSAYGAGSRFGWIHSALGLPQAREGLKTDTHGDAISFEFIAETNPDWIFVIDRGAAIGEAGSAAATLDNPLVKGTRAAKAEQIVYLSPAPIYIAGGGYTSLMGTLAELKAALAK</sequence>
<keyword evidence="4" id="KW-0406">Ion transport</keyword>
<feature type="chain" id="PRO_5030960705" evidence="6">
    <location>
        <begin position="23"/>
        <end position="298"/>
    </location>
</feature>
<organism evidence="8 9">
    <name type="scientific">Pannonibacter tanglangensis</name>
    <dbReference type="NCBI Taxonomy" id="2750084"/>
    <lineage>
        <taxon>Bacteria</taxon>
        <taxon>Pseudomonadati</taxon>
        <taxon>Pseudomonadota</taxon>
        <taxon>Alphaproteobacteria</taxon>
        <taxon>Hyphomicrobiales</taxon>
        <taxon>Stappiaceae</taxon>
        <taxon>Pannonibacter</taxon>
    </lineage>
</organism>
<keyword evidence="9" id="KW-1185">Reference proteome</keyword>
<keyword evidence="4" id="KW-0410">Iron transport</keyword>
<keyword evidence="4" id="KW-0408">Iron</keyword>
<dbReference type="Gene3D" id="3.40.50.1980">
    <property type="entry name" value="Nitrogenase molybdenum iron protein domain"/>
    <property type="match status" value="2"/>
</dbReference>
<protein>
    <submittedName>
        <fullName evidence="8">ABC transporter substrate-binding protein</fullName>
    </submittedName>
</protein>
<dbReference type="SUPFAM" id="SSF53807">
    <property type="entry name" value="Helical backbone' metal receptor"/>
    <property type="match status" value="1"/>
</dbReference>
<comment type="caution">
    <text evidence="8">The sequence shown here is derived from an EMBL/GenBank/DDBJ whole genome shotgun (WGS) entry which is preliminary data.</text>
</comment>
<evidence type="ECO:0000313" key="9">
    <source>
        <dbReference type="Proteomes" id="UP000586722"/>
    </source>
</evidence>
<name>A0A7X5F539_9HYPH</name>
<comment type="subcellular location">
    <subcellularLocation>
        <location evidence="1">Cell envelope</location>
    </subcellularLocation>
</comment>
<evidence type="ECO:0000313" key="8">
    <source>
        <dbReference type="EMBL" id="NBN79916.1"/>
    </source>
</evidence>
<comment type="similarity">
    <text evidence="2">Belongs to the bacterial solute-binding protein 8 family.</text>
</comment>
<evidence type="ECO:0000256" key="2">
    <source>
        <dbReference type="ARBA" id="ARBA00008814"/>
    </source>
</evidence>
<dbReference type="AlphaFoldDB" id="A0A7X5F539"/>
<dbReference type="GO" id="GO:1901678">
    <property type="term" value="P:iron coordination entity transport"/>
    <property type="evidence" value="ECO:0007669"/>
    <property type="project" value="UniProtKB-ARBA"/>
</dbReference>
<gene>
    <name evidence="8" type="ORF">GWI72_16685</name>
</gene>
<evidence type="ECO:0000256" key="6">
    <source>
        <dbReference type="SAM" id="SignalP"/>
    </source>
</evidence>
<evidence type="ECO:0000256" key="4">
    <source>
        <dbReference type="ARBA" id="ARBA00022496"/>
    </source>
</evidence>
<dbReference type="Proteomes" id="UP000586722">
    <property type="component" value="Unassembled WGS sequence"/>
</dbReference>
<accession>A0A7X5F539</accession>
<dbReference type="EMBL" id="JAABLQ010000002">
    <property type="protein sequence ID" value="NBN79916.1"/>
    <property type="molecule type" value="Genomic_DNA"/>
</dbReference>
<dbReference type="InterPro" id="IPR002491">
    <property type="entry name" value="ABC_transptr_periplasmic_BD"/>
</dbReference>